<keyword evidence="4" id="KW-1185">Reference proteome</keyword>
<organism evidence="2 3">
    <name type="scientific">Sphingobium limneticum</name>
    <dbReference type="NCBI Taxonomy" id="1007511"/>
    <lineage>
        <taxon>Bacteria</taxon>
        <taxon>Pseudomonadati</taxon>
        <taxon>Pseudomonadota</taxon>
        <taxon>Alphaproteobacteria</taxon>
        <taxon>Sphingomonadales</taxon>
        <taxon>Sphingomonadaceae</taxon>
        <taxon>Sphingobium</taxon>
    </lineage>
</organism>
<evidence type="ECO:0000313" key="2">
    <source>
        <dbReference type="EMBL" id="KAA9033746.1"/>
    </source>
</evidence>
<dbReference type="Proteomes" id="UP000325933">
    <property type="component" value="Unassembled WGS sequence"/>
</dbReference>
<gene>
    <name evidence="2" type="ORF">F4U95_01435</name>
    <name evidence="1" type="ORF">F4U96_01435</name>
</gene>
<name>A0A5J5ID02_9SPHN</name>
<dbReference type="RefSeq" id="WP_120253210.1">
    <property type="nucleotide sequence ID" value="NZ_VYPZ01000001.1"/>
</dbReference>
<reference evidence="3 4" key="1">
    <citation type="submission" date="2019-09" db="EMBL/GenBank/DDBJ databases">
        <authorList>
            <person name="Feng G."/>
        </authorList>
    </citation>
    <scope>NUCLEOTIDE SEQUENCE [LARGE SCALE GENOMIC DNA]</scope>
    <source>
        <strain evidence="2 3">KACC 19283</strain>
        <strain evidence="1 4">KACC 19284</strain>
    </source>
</reference>
<sequence>MTIDPSISSAGPIGAIAAAGDGARGAGPVDAIRAIATNVVSGVAASFGLLPVNAPGQGDVYGLRAASDALGTALGGSAADQGALTRAVEDFASAVATDMAAYADGRTLTLVDGALAASTLANAGDIAGIIDGLDQARVALEGAR</sequence>
<evidence type="ECO:0000313" key="3">
    <source>
        <dbReference type="Proteomes" id="UP000325933"/>
    </source>
</evidence>
<dbReference type="EMBL" id="VYQA01000001">
    <property type="protein sequence ID" value="KAA9033746.1"/>
    <property type="molecule type" value="Genomic_DNA"/>
</dbReference>
<evidence type="ECO:0000313" key="4">
    <source>
        <dbReference type="Proteomes" id="UP000326364"/>
    </source>
</evidence>
<dbReference type="AlphaFoldDB" id="A0A5J5ID02"/>
<dbReference type="Proteomes" id="UP000326364">
    <property type="component" value="Unassembled WGS sequence"/>
</dbReference>
<accession>A0A5J5ID02</accession>
<protein>
    <submittedName>
        <fullName evidence="2">Uncharacterized protein</fullName>
    </submittedName>
</protein>
<comment type="caution">
    <text evidence="2">The sequence shown here is derived from an EMBL/GenBank/DDBJ whole genome shotgun (WGS) entry which is preliminary data.</text>
</comment>
<evidence type="ECO:0000313" key="1">
    <source>
        <dbReference type="EMBL" id="KAA9021384.1"/>
    </source>
</evidence>
<dbReference type="EMBL" id="VYQB01000001">
    <property type="protein sequence ID" value="KAA9021384.1"/>
    <property type="molecule type" value="Genomic_DNA"/>
</dbReference>
<proteinExistence type="predicted"/>